<name>A0A8K0A8S1_BRALA</name>
<gene>
    <name evidence="1" type="primary">Hypp4500</name>
    <name evidence="1" type="ORF">BLAG_LOCUS23060</name>
</gene>
<organism evidence="1 2">
    <name type="scientific">Branchiostoma lanceolatum</name>
    <name type="common">Common lancelet</name>
    <name type="synonym">Amphioxus lanceolatum</name>
    <dbReference type="NCBI Taxonomy" id="7740"/>
    <lineage>
        <taxon>Eukaryota</taxon>
        <taxon>Metazoa</taxon>
        <taxon>Chordata</taxon>
        <taxon>Cephalochordata</taxon>
        <taxon>Leptocardii</taxon>
        <taxon>Amphioxiformes</taxon>
        <taxon>Branchiostomatidae</taxon>
        <taxon>Branchiostoma</taxon>
    </lineage>
</organism>
<dbReference type="EMBL" id="OV696693">
    <property type="protein sequence ID" value="CAH1270898.1"/>
    <property type="molecule type" value="Genomic_DNA"/>
</dbReference>
<dbReference type="OrthoDB" id="6414146at2759"/>
<proteinExistence type="predicted"/>
<evidence type="ECO:0000313" key="2">
    <source>
        <dbReference type="Proteomes" id="UP000838412"/>
    </source>
</evidence>
<reference evidence="1" key="1">
    <citation type="submission" date="2022-01" db="EMBL/GenBank/DDBJ databases">
        <authorList>
            <person name="Braso-Vives M."/>
        </authorList>
    </citation>
    <scope>NUCLEOTIDE SEQUENCE</scope>
</reference>
<protein>
    <submittedName>
        <fullName evidence="1">Hypp4500 protein</fullName>
    </submittedName>
</protein>
<accession>A0A8K0A8S1</accession>
<keyword evidence="2" id="KW-1185">Reference proteome</keyword>
<dbReference type="Proteomes" id="UP000838412">
    <property type="component" value="Chromosome 8"/>
</dbReference>
<evidence type="ECO:0000313" key="1">
    <source>
        <dbReference type="EMBL" id="CAH1270898.1"/>
    </source>
</evidence>
<dbReference type="AlphaFoldDB" id="A0A8K0A8S1"/>
<sequence length="99" mass="11077">MENQNHEKYGSVSFFTKEGQYVAAVRDQLSGNTNQQVDMFKNLISDLASASADELWMSIKNTMSDIHVVKKCLNKRLDDIREGALQTVIPSWGEKTPAG</sequence>